<dbReference type="InterPro" id="IPR003141">
    <property type="entry name" value="Pol/His_phosphatase_N"/>
</dbReference>
<dbReference type="Proteomes" id="UP000062768">
    <property type="component" value="Chromosome I"/>
</dbReference>
<protein>
    <submittedName>
        <fullName evidence="2">PHP domain-containing protein</fullName>
    </submittedName>
</protein>
<accession>A0A089Z9M6</accession>
<dbReference type="PANTHER" id="PTHR42924">
    <property type="entry name" value="EXONUCLEASE"/>
    <property type="match status" value="1"/>
</dbReference>
<dbReference type="InterPro" id="IPR052018">
    <property type="entry name" value="PHP_domain"/>
</dbReference>
<dbReference type="GeneID" id="26739936"/>
<dbReference type="CDD" id="cd07432">
    <property type="entry name" value="PHP_HisPPase"/>
    <property type="match status" value="1"/>
</dbReference>
<dbReference type="EMBL" id="CP006933">
    <property type="protein sequence ID" value="AIS31491.1"/>
    <property type="molecule type" value="Genomic_DNA"/>
</dbReference>
<dbReference type="GO" id="GO:0004534">
    <property type="term" value="F:5'-3' RNA exonuclease activity"/>
    <property type="evidence" value="ECO:0007669"/>
    <property type="project" value="TreeGrafter"/>
</dbReference>
<dbReference type="SMART" id="SM00481">
    <property type="entry name" value="POLIIIAc"/>
    <property type="match status" value="1"/>
</dbReference>
<dbReference type="RefSeq" id="WP_048084799.1">
    <property type="nucleotide sequence ID" value="NZ_CP006933.1"/>
</dbReference>
<dbReference type="Proteomes" id="UP000029661">
    <property type="component" value="Chromosome"/>
</dbReference>
<dbReference type="InterPro" id="IPR016195">
    <property type="entry name" value="Pol/histidinol_Pase-like"/>
</dbReference>
<evidence type="ECO:0000313" key="4">
    <source>
        <dbReference type="Proteomes" id="UP000029661"/>
    </source>
</evidence>
<dbReference type="InterPro" id="IPR004013">
    <property type="entry name" value="PHP_dom"/>
</dbReference>
<sequence>MRYDLHIHSKYSLDGLIEPEIIVKTAENQGLSGIAVTDHHTIRGGLETKKFAPEDLEVIVGSEIGTERGEVIGLFLSEEIVSHRLVEVVDEIREQDGLVVLPHPFDQLRGTGIQPTKEDAKLADCVETFNSRCLRDSYNEKARIYAERHSLHGSAGSDAHFAREIGNASVDISSGNLRKDLLKGNFTILGRKSSFINLGLTEIVKTWRKTVPR</sequence>
<evidence type="ECO:0000313" key="5">
    <source>
        <dbReference type="Proteomes" id="UP000062768"/>
    </source>
</evidence>
<evidence type="ECO:0000313" key="3">
    <source>
        <dbReference type="EMBL" id="CEL25336.1"/>
    </source>
</evidence>
<dbReference type="EMBL" id="LN734822">
    <property type="protein sequence ID" value="CEL25336.1"/>
    <property type="molecule type" value="Genomic_DNA"/>
</dbReference>
<keyword evidence="5" id="KW-1185">Reference proteome</keyword>
<dbReference type="PATRIC" id="fig|2162.10.peg.1774"/>
<dbReference type="STRING" id="2162.BRM9_0670"/>
<dbReference type="PANTHER" id="PTHR42924:SF3">
    <property type="entry name" value="POLYMERASE_HISTIDINOL PHOSPHATASE N-TERMINAL DOMAIN-CONTAINING PROTEIN"/>
    <property type="match status" value="1"/>
</dbReference>
<gene>
    <name evidence="2" type="ORF">BRM9_0670</name>
    <name evidence="3" type="ORF">MB9_1701</name>
</gene>
<dbReference type="SUPFAM" id="SSF89550">
    <property type="entry name" value="PHP domain-like"/>
    <property type="match status" value="1"/>
</dbReference>
<organism evidence="2 4">
    <name type="scientific">Methanobacterium formicicum</name>
    <dbReference type="NCBI Taxonomy" id="2162"/>
    <lineage>
        <taxon>Archaea</taxon>
        <taxon>Methanobacteriati</taxon>
        <taxon>Methanobacteriota</taxon>
        <taxon>Methanomada group</taxon>
        <taxon>Methanobacteria</taxon>
        <taxon>Methanobacteriales</taxon>
        <taxon>Methanobacteriaceae</taxon>
        <taxon>Methanobacterium</taxon>
    </lineage>
</organism>
<dbReference type="AlphaFoldDB" id="A0A089Z9M6"/>
<evidence type="ECO:0000313" key="2">
    <source>
        <dbReference type="EMBL" id="AIS31491.1"/>
    </source>
</evidence>
<dbReference type="Pfam" id="PF13263">
    <property type="entry name" value="PHP_C"/>
    <property type="match status" value="1"/>
</dbReference>
<proteinExistence type="predicted"/>
<evidence type="ECO:0000259" key="1">
    <source>
        <dbReference type="SMART" id="SM00481"/>
    </source>
</evidence>
<reference evidence="2" key="1">
    <citation type="submission" date="2013-12" db="EMBL/GenBank/DDBJ databases">
        <title>The complete genome sequence of Methanobacterium sp. BRM9.</title>
        <authorList>
            <consortium name="Pastoral Greenhouse Gas Research Consortium"/>
            <person name="Kelly W.J."/>
            <person name="Leahy S.C."/>
            <person name="Perry R."/>
            <person name="Li D."/>
            <person name="Altermann E."/>
            <person name="Lambie S.C."/>
            <person name="Attwood G.T."/>
        </authorList>
    </citation>
    <scope>NUCLEOTIDE SEQUENCE [LARGE SCALE GENOMIC DNA]</scope>
    <source>
        <strain evidence="2">BRM9</strain>
    </source>
</reference>
<name>A0A089Z9M6_METFO</name>
<dbReference type="GO" id="GO:0035312">
    <property type="term" value="F:5'-3' DNA exonuclease activity"/>
    <property type="evidence" value="ECO:0007669"/>
    <property type="project" value="TreeGrafter"/>
</dbReference>
<dbReference type="KEGG" id="mfc:BRM9_0670"/>
<dbReference type="Gene3D" id="3.20.20.140">
    <property type="entry name" value="Metal-dependent hydrolases"/>
    <property type="match status" value="1"/>
</dbReference>
<dbReference type="OrthoDB" id="63337at2157"/>
<dbReference type="Pfam" id="PF02811">
    <property type="entry name" value="PHP"/>
    <property type="match status" value="1"/>
</dbReference>
<reference evidence="3" key="2">
    <citation type="submission" date="2014-09" db="EMBL/GenBank/DDBJ databases">
        <authorList>
            <person name="Bishop-Lilly K.A."/>
            <person name="Broomall S.M."/>
            <person name="Chain P.S."/>
            <person name="Chertkov O."/>
            <person name="Coyne S.R."/>
            <person name="Daligault H.E."/>
            <person name="Davenport K.W."/>
            <person name="Erkkila T."/>
            <person name="Frey K.G."/>
            <person name="Gibbons H.S."/>
            <person name="Gu W."/>
            <person name="Jaissle J."/>
            <person name="Johnson S.L."/>
            <person name="Koroleva G.I."/>
            <person name="Ladner J.T."/>
            <person name="Lo C.-C."/>
            <person name="Minogue T.D."/>
            <person name="Munk C."/>
            <person name="Palacios G.F."/>
            <person name="Redden C.L."/>
            <person name="Rosenzweig C.N."/>
            <person name="Scholz M.B."/>
            <person name="Teshima H."/>
            <person name="Xu Y."/>
        </authorList>
    </citation>
    <scope>NUCLEOTIDE SEQUENCE</scope>
    <source>
        <strain evidence="3">Mb9</strain>
    </source>
</reference>
<feature type="domain" description="Polymerase/histidinol phosphatase N-terminal" evidence="1">
    <location>
        <begin position="3"/>
        <end position="68"/>
    </location>
</feature>